<gene>
    <name evidence="2" type="ORF">EHB58_09410</name>
</gene>
<sequence length="343" mass="36942">MMLGFGNNTKSSLAMDISEKQTSIPVVPGTGKQFSRLLTRDVDGEHQPGEMYAKLTLTDSNQSVYEICHLVAVEQDTLTVIRAREGTEARAWALNDIVANFATRGSEENFAQIFHLQNGQYTAGDAGGTENALTLALPTTAFVNGGDDWSLRTPLVVYPAHDNTEACTLALSMGERVVGIFPLRKGDGSELGPGDIRTGIPLICLLNSEKDSFIVANSAGIYGEFYTKPEADERFQPKGNYAPAGESYTKQESDNRFQPKGNYAPAGEAYTKEQSDARYIQNEKLGAQSSIGTPSNSTTTVPAGCTQVGVTLSYDGSTGTHVTSLIYKPVQVFINGAWRTIEG</sequence>
<evidence type="ECO:0000256" key="1">
    <source>
        <dbReference type="SAM" id="MobiDB-lite"/>
    </source>
</evidence>
<name>A0A5X4PE72_SALET</name>
<protein>
    <recommendedName>
        <fullName evidence="3">Phage tail protein</fullName>
    </recommendedName>
</protein>
<dbReference type="AlphaFoldDB" id="A0A5X4PE72"/>
<comment type="caution">
    <text evidence="2">The sequence shown here is derived from an EMBL/GenBank/DDBJ whole genome shotgun (WGS) entry which is preliminary data.</text>
</comment>
<proteinExistence type="predicted"/>
<evidence type="ECO:0000313" key="2">
    <source>
        <dbReference type="EMBL" id="EBZ8648431.1"/>
    </source>
</evidence>
<dbReference type="EMBL" id="AAHSMS010000010">
    <property type="protein sequence ID" value="EBZ8648431.1"/>
    <property type="molecule type" value="Genomic_DNA"/>
</dbReference>
<reference evidence="2" key="1">
    <citation type="submission" date="2018-11" db="EMBL/GenBank/DDBJ databases">
        <authorList>
            <person name="Ashton P.M."/>
            <person name="Dallman T."/>
            <person name="Nair S."/>
            <person name="De Pinna E."/>
            <person name="Peters T."/>
            <person name="Grant K."/>
        </authorList>
    </citation>
    <scope>NUCLEOTIDE SEQUENCE</scope>
    <source>
        <strain evidence="2">638096</strain>
    </source>
</reference>
<accession>A0A5X4PE72</accession>
<feature type="region of interest" description="Disordered" evidence="1">
    <location>
        <begin position="237"/>
        <end position="258"/>
    </location>
</feature>
<evidence type="ECO:0008006" key="3">
    <source>
        <dbReference type="Google" id="ProtNLM"/>
    </source>
</evidence>
<organism evidence="2">
    <name type="scientific">Salmonella enterica subsp. enterica serovar Hull</name>
    <dbReference type="NCBI Taxonomy" id="1403564"/>
    <lineage>
        <taxon>Bacteria</taxon>
        <taxon>Pseudomonadati</taxon>
        <taxon>Pseudomonadota</taxon>
        <taxon>Gammaproteobacteria</taxon>
        <taxon>Enterobacterales</taxon>
        <taxon>Enterobacteriaceae</taxon>
        <taxon>Salmonella</taxon>
    </lineage>
</organism>